<dbReference type="EMBL" id="KK107054">
    <property type="protein sequence ID" value="EZA61421.1"/>
    <property type="molecule type" value="Genomic_DNA"/>
</dbReference>
<evidence type="ECO:0000313" key="2">
    <source>
        <dbReference type="EMBL" id="EZA61421.1"/>
    </source>
</evidence>
<gene>
    <name evidence="2" type="ORF">X777_07754</name>
</gene>
<keyword evidence="3" id="KW-1185">Reference proteome</keyword>
<feature type="compositionally biased region" description="Low complexity" evidence="1">
    <location>
        <begin position="66"/>
        <end position="76"/>
    </location>
</feature>
<dbReference type="Proteomes" id="UP000053097">
    <property type="component" value="Unassembled WGS sequence"/>
</dbReference>
<evidence type="ECO:0000256" key="1">
    <source>
        <dbReference type="SAM" id="MobiDB-lite"/>
    </source>
</evidence>
<protein>
    <submittedName>
        <fullName evidence="2">Uncharacterized protein</fullName>
    </submittedName>
</protein>
<dbReference type="AlphaFoldDB" id="A0A026X085"/>
<reference evidence="2 3" key="1">
    <citation type="journal article" date="2014" name="Curr. Biol.">
        <title>The genome of the clonal raider ant Cerapachys biroi.</title>
        <authorList>
            <person name="Oxley P.R."/>
            <person name="Ji L."/>
            <person name="Fetter-Pruneda I."/>
            <person name="McKenzie S.K."/>
            <person name="Li C."/>
            <person name="Hu H."/>
            <person name="Zhang G."/>
            <person name="Kronauer D.J."/>
        </authorList>
    </citation>
    <scope>NUCLEOTIDE SEQUENCE [LARGE SCALE GENOMIC DNA]</scope>
</reference>
<evidence type="ECO:0000313" key="3">
    <source>
        <dbReference type="Proteomes" id="UP000053097"/>
    </source>
</evidence>
<sequence length="118" mass="11996">MPSATARCCHLAGGAASYQGPAGGDLDGLSFRVCVRLPEQRAREGAPASLAGASETERGPEPPPRGGAAAAAFRAAVTSHGYGRVGRSVSRTGLEQSYAPRSRSRPRHLGSSAVAGPR</sequence>
<proteinExistence type="predicted"/>
<feature type="region of interest" description="Disordered" evidence="1">
    <location>
        <begin position="41"/>
        <end position="118"/>
    </location>
</feature>
<name>A0A026X085_OOCBI</name>
<accession>A0A026X085</accession>
<organism evidence="2 3">
    <name type="scientific">Ooceraea biroi</name>
    <name type="common">Clonal raider ant</name>
    <name type="synonym">Cerapachys biroi</name>
    <dbReference type="NCBI Taxonomy" id="2015173"/>
    <lineage>
        <taxon>Eukaryota</taxon>
        <taxon>Metazoa</taxon>
        <taxon>Ecdysozoa</taxon>
        <taxon>Arthropoda</taxon>
        <taxon>Hexapoda</taxon>
        <taxon>Insecta</taxon>
        <taxon>Pterygota</taxon>
        <taxon>Neoptera</taxon>
        <taxon>Endopterygota</taxon>
        <taxon>Hymenoptera</taxon>
        <taxon>Apocrita</taxon>
        <taxon>Aculeata</taxon>
        <taxon>Formicoidea</taxon>
        <taxon>Formicidae</taxon>
        <taxon>Dorylinae</taxon>
        <taxon>Ooceraea</taxon>
    </lineage>
</organism>